<sequence length="423" mass="46034">MNIFDERESDIRAYCRVYPVVFDKASNARQTDEDGKEYIDFFAGAGVLNFGHNNERMKQAMIDYIQNNGVTHSLDMHTTAKRRFMERFVNIILEPRGMPHKLQFMGPTGTNAVEAALKLARRATGRREIVAFSHGFHGMTLGALSCTANQHFRAAAGVPLEHVRHFPFGCEKICQDCHLGCGMASIDQLRAYYLDSSSGITPPAAFLVETIQAEGGVKVAGKAWLQSLEKLAQDIGSLLIVDDIQVGCGRTGSFFSFDDLDIDPDIICLAKGIGGMGTPMAMNLVKPEIDRHWAPGEHTGTFRGQDLSFVAGSEALSYFEDDSLMKDVRAKSQIMAEALTALEKRHADLEVSGKGMILGLDIGDGNRAKAIVDACFQSGLLIASCGTGGRVVKLIPPLTIPEDDLKDGLNILITATDQVMEAS</sequence>
<keyword evidence="4" id="KW-0808">Transferase</keyword>
<evidence type="ECO:0000256" key="2">
    <source>
        <dbReference type="ARBA" id="ARBA00008954"/>
    </source>
</evidence>
<dbReference type="InterPro" id="IPR005814">
    <property type="entry name" value="Aminotrans_3"/>
</dbReference>
<comment type="cofactor">
    <cofactor evidence="1">
        <name>pyridoxal 5'-phosphate</name>
        <dbReference type="ChEBI" id="CHEBI:597326"/>
    </cofactor>
</comment>
<dbReference type="AlphaFoldDB" id="A0AAU7NY72"/>
<evidence type="ECO:0000256" key="6">
    <source>
        <dbReference type="RuleBase" id="RU003560"/>
    </source>
</evidence>
<gene>
    <name evidence="7" type="ORF">Q9L42_007585</name>
</gene>
<dbReference type="InterPro" id="IPR015422">
    <property type="entry name" value="PyrdxlP-dep_Trfase_small"/>
</dbReference>
<evidence type="ECO:0000256" key="1">
    <source>
        <dbReference type="ARBA" id="ARBA00001933"/>
    </source>
</evidence>
<keyword evidence="8" id="KW-1185">Reference proteome</keyword>
<dbReference type="Gene3D" id="3.90.1150.10">
    <property type="entry name" value="Aspartate Aminotransferase, domain 1"/>
    <property type="match status" value="1"/>
</dbReference>
<dbReference type="Pfam" id="PF00202">
    <property type="entry name" value="Aminotran_3"/>
    <property type="match status" value="1"/>
</dbReference>
<dbReference type="InterPro" id="IPR015421">
    <property type="entry name" value="PyrdxlP-dep_Trfase_major"/>
</dbReference>
<dbReference type="SUPFAM" id="SSF53383">
    <property type="entry name" value="PLP-dependent transferases"/>
    <property type="match status" value="1"/>
</dbReference>
<name>A0AAU7NY72_9GAMM</name>
<dbReference type="PIRSF" id="PIRSF000521">
    <property type="entry name" value="Transaminase_4ab_Lys_Orn"/>
    <property type="match status" value="1"/>
</dbReference>
<evidence type="ECO:0000256" key="4">
    <source>
        <dbReference type="ARBA" id="ARBA00022679"/>
    </source>
</evidence>
<dbReference type="NCBIfam" id="TIGR00709">
    <property type="entry name" value="dat"/>
    <property type="match status" value="1"/>
</dbReference>
<protein>
    <submittedName>
        <fullName evidence="7">Aspartate aminotransferase family protein</fullName>
    </submittedName>
</protein>
<evidence type="ECO:0000256" key="3">
    <source>
        <dbReference type="ARBA" id="ARBA00022576"/>
    </source>
</evidence>
<dbReference type="PROSITE" id="PS00600">
    <property type="entry name" value="AA_TRANSFER_CLASS_3"/>
    <property type="match status" value="1"/>
</dbReference>
<dbReference type="GO" id="GO:0008483">
    <property type="term" value="F:transaminase activity"/>
    <property type="evidence" value="ECO:0007669"/>
    <property type="project" value="UniProtKB-KW"/>
</dbReference>
<dbReference type="RefSeq" id="WP_305909047.1">
    <property type="nucleotide sequence ID" value="NZ_CP157743.1"/>
</dbReference>
<evidence type="ECO:0000256" key="5">
    <source>
        <dbReference type="ARBA" id="ARBA00022898"/>
    </source>
</evidence>
<keyword evidence="5 6" id="KW-0663">Pyridoxal phosphate</keyword>
<reference evidence="7 8" key="1">
    <citation type="journal article" date="2024" name="Microbiology">
        <title>Methylomarinum rosea sp. nov., a novel halophilic methanotrophic bacterium from the hypersaline Lake Elton.</title>
        <authorList>
            <person name="Suleimanov R.Z."/>
            <person name="Oshkin I.Y."/>
            <person name="Danilova O.V."/>
            <person name="Suzina N.E."/>
            <person name="Dedysh S.N."/>
        </authorList>
    </citation>
    <scope>NUCLEOTIDE SEQUENCE [LARGE SCALE GENOMIC DNA]</scope>
    <source>
        <strain evidence="7 8">Ch1-1</strain>
    </source>
</reference>
<evidence type="ECO:0000313" key="8">
    <source>
        <dbReference type="Proteomes" id="UP001225378"/>
    </source>
</evidence>
<dbReference type="Proteomes" id="UP001225378">
    <property type="component" value="Chromosome"/>
</dbReference>
<dbReference type="InterPro" id="IPR015424">
    <property type="entry name" value="PyrdxlP-dep_Trfase"/>
</dbReference>
<dbReference type="KEGG" id="mech:Q9L42_007585"/>
<evidence type="ECO:0000313" key="7">
    <source>
        <dbReference type="EMBL" id="XBS21976.1"/>
    </source>
</evidence>
<dbReference type="PANTHER" id="PTHR43552:SF2">
    <property type="entry name" value="DIAMINOBUTYRATE--2-OXOGLUTARATE TRANSAMINASE"/>
    <property type="match status" value="1"/>
</dbReference>
<dbReference type="EMBL" id="CP157743">
    <property type="protein sequence ID" value="XBS21976.1"/>
    <property type="molecule type" value="Genomic_DNA"/>
</dbReference>
<organism evidence="7 8">
    <name type="scientific">Methylomarinum roseum</name>
    <dbReference type="NCBI Taxonomy" id="3067653"/>
    <lineage>
        <taxon>Bacteria</taxon>
        <taxon>Pseudomonadati</taxon>
        <taxon>Pseudomonadota</taxon>
        <taxon>Gammaproteobacteria</taxon>
        <taxon>Methylococcales</taxon>
        <taxon>Methylococcaceae</taxon>
        <taxon>Methylomarinum</taxon>
    </lineage>
</organism>
<dbReference type="GO" id="GO:0030170">
    <property type="term" value="F:pyridoxal phosphate binding"/>
    <property type="evidence" value="ECO:0007669"/>
    <property type="project" value="InterPro"/>
</dbReference>
<keyword evidence="3 7" id="KW-0032">Aminotransferase</keyword>
<comment type="similarity">
    <text evidence="2 6">Belongs to the class-III pyridoxal-phosphate-dependent aminotransferase family.</text>
</comment>
<dbReference type="Gene3D" id="3.40.640.10">
    <property type="entry name" value="Type I PLP-dependent aspartate aminotransferase-like (Major domain)"/>
    <property type="match status" value="1"/>
</dbReference>
<dbReference type="NCBIfam" id="NF006733">
    <property type="entry name" value="PRK09264.1"/>
    <property type="match status" value="1"/>
</dbReference>
<dbReference type="InterPro" id="IPR004637">
    <property type="entry name" value="Dat"/>
</dbReference>
<dbReference type="InterPro" id="IPR049704">
    <property type="entry name" value="Aminotrans_3_PPA_site"/>
</dbReference>
<accession>A0AAU7NY72</accession>
<dbReference type="PANTHER" id="PTHR43552">
    <property type="entry name" value="DIAMINOBUTYRATE--2-OXOGLUTARATE AMINOTRANSFERASE"/>
    <property type="match status" value="1"/>
</dbReference>
<dbReference type="CDD" id="cd00610">
    <property type="entry name" value="OAT_like"/>
    <property type="match status" value="1"/>
</dbReference>
<proteinExistence type="inferred from homology"/>